<accession>Q67L81</accession>
<dbReference type="HOGENOM" id="CLU_844474_0_0_9"/>
<dbReference type="Proteomes" id="UP000000417">
    <property type="component" value="Chromosome"/>
</dbReference>
<name>Q67L81_SYMTH</name>
<reference evidence="3 4" key="1">
    <citation type="journal article" date="2004" name="Nucleic Acids Res.">
        <title>Genome sequence of Symbiobacterium thermophilum, an uncultivable bacterium that depends on microbial commensalism.</title>
        <authorList>
            <person name="Ueda K."/>
            <person name="Yamashita A."/>
            <person name="Ishikawa J."/>
            <person name="Shimada M."/>
            <person name="Watsuji T."/>
            <person name="Morimura K."/>
            <person name="Ikeda H."/>
            <person name="Hattori M."/>
            <person name="Beppu T."/>
        </authorList>
    </citation>
    <scope>NUCLEOTIDE SEQUENCE [LARGE SCALE GENOMIC DNA]</scope>
    <source>
        <strain evidence="4">T / IAM 14863</strain>
    </source>
</reference>
<feature type="compositionally biased region" description="Low complexity" evidence="1">
    <location>
        <begin position="175"/>
        <end position="189"/>
    </location>
</feature>
<feature type="signal peptide" evidence="2">
    <location>
        <begin position="1"/>
        <end position="28"/>
    </location>
</feature>
<evidence type="ECO:0000313" key="3">
    <source>
        <dbReference type="EMBL" id="BAD41565.1"/>
    </source>
</evidence>
<evidence type="ECO:0000313" key="4">
    <source>
        <dbReference type="Proteomes" id="UP000000417"/>
    </source>
</evidence>
<evidence type="ECO:0000256" key="2">
    <source>
        <dbReference type="SAM" id="SignalP"/>
    </source>
</evidence>
<evidence type="ECO:0000256" key="1">
    <source>
        <dbReference type="SAM" id="MobiDB-lite"/>
    </source>
</evidence>
<feature type="chain" id="PRO_5004269890" evidence="2">
    <location>
        <begin position="29"/>
        <end position="329"/>
    </location>
</feature>
<gene>
    <name evidence="3" type="ordered locus">STH2580</name>
</gene>
<dbReference type="eggNOG" id="COG4632">
    <property type="taxonomic scope" value="Bacteria"/>
</dbReference>
<protein>
    <submittedName>
        <fullName evidence="3">Conserved domain protein</fullName>
    </submittedName>
</protein>
<organism evidence="3 4">
    <name type="scientific">Symbiobacterium thermophilum (strain DSM 24528 / JCM 14929 / IAM 14863 / T)</name>
    <dbReference type="NCBI Taxonomy" id="292459"/>
    <lineage>
        <taxon>Bacteria</taxon>
        <taxon>Bacillati</taxon>
        <taxon>Bacillota</taxon>
        <taxon>Clostridia</taxon>
        <taxon>Eubacteriales</taxon>
        <taxon>Symbiobacteriaceae</taxon>
        <taxon>Symbiobacterium</taxon>
    </lineage>
</organism>
<dbReference type="STRING" id="292459.STH2580"/>
<dbReference type="KEGG" id="sth:STH2580"/>
<dbReference type="EMBL" id="AP006840">
    <property type="protein sequence ID" value="BAD41565.1"/>
    <property type="molecule type" value="Genomic_DNA"/>
</dbReference>
<keyword evidence="4" id="KW-1185">Reference proteome</keyword>
<proteinExistence type="predicted"/>
<dbReference type="AlphaFoldDB" id="Q67L81"/>
<feature type="region of interest" description="Disordered" evidence="1">
    <location>
        <begin position="169"/>
        <end position="189"/>
    </location>
</feature>
<keyword evidence="2" id="KW-0732">Signal</keyword>
<sequence>MRKRTRTLSATLALGLAASLSVGSVALAGTEVRVPVDGALDAYLAITSVVAAYPEEFYYEAEAPVTVTFHGDNLSWEDIEYLGEGYVEDGFVYLPDSGDTVRFAVKNYTYYEEAQVHDELTEEPMDEVFYVSGNYAVLTTPGYYSVVAAPLAVAPTRAIIQVRSSSAESGHTGQAASEPAAESPPESVVASPTTARVLVDGKEVAFEAYTIDGYNYFKLRDLAMALNVSEKQFQVTWDGEFNAINLVSGHPYTAVGGELTVCTDPEARQAVPTASKVFVNGRQVDLTAYNIGGYNYFKLRDVAKAMDFGVTWHQATSTIGIDTTSGYSE</sequence>